<feature type="chain" id="PRO_5019735563" evidence="1">
    <location>
        <begin position="22"/>
        <end position="173"/>
    </location>
</feature>
<sequence length="173" mass="19709">MLLSKELFMFITILIFLSTDGQMNRRIIKQKVRNNNKFFVRLTIKNNIFPGSILLAYGAGYRINWDMNPSPRSARSLTSFRHQFISAMQQILERETLDSEKCLLRAACEVDALDLENGDIIDKILHAVFRSRSTLAKNTCNSGSNLQTECRLSLVNLAGYILESIFVRNTALS</sequence>
<organism evidence="2 3">
    <name type="scientific">Laodelphax striatellus</name>
    <name type="common">Small brown planthopper</name>
    <name type="synonym">Delphax striatella</name>
    <dbReference type="NCBI Taxonomy" id="195883"/>
    <lineage>
        <taxon>Eukaryota</taxon>
        <taxon>Metazoa</taxon>
        <taxon>Ecdysozoa</taxon>
        <taxon>Arthropoda</taxon>
        <taxon>Hexapoda</taxon>
        <taxon>Insecta</taxon>
        <taxon>Pterygota</taxon>
        <taxon>Neoptera</taxon>
        <taxon>Paraneoptera</taxon>
        <taxon>Hemiptera</taxon>
        <taxon>Auchenorrhyncha</taxon>
        <taxon>Fulgoroidea</taxon>
        <taxon>Delphacidae</taxon>
        <taxon>Criomorphinae</taxon>
        <taxon>Laodelphax</taxon>
    </lineage>
</organism>
<feature type="signal peptide" evidence="1">
    <location>
        <begin position="1"/>
        <end position="21"/>
    </location>
</feature>
<evidence type="ECO:0000313" key="3">
    <source>
        <dbReference type="Proteomes" id="UP000291343"/>
    </source>
</evidence>
<dbReference type="InterPro" id="IPR006631">
    <property type="entry name" value="DM4_12"/>
</dbReference>
<dbReference type="Proteomes" id="UP000291343">
    <property type="component" value="Unassembled WGS sequence"/>
</dbReference>
<reference evidence="2 3" key="1">
    <citation type="journal article" date="2017" name="Gigascience">
        <title>Genome sequence of the small brown planthopper, Laodelphax striatellus.</title>
        <authorList>
            <person name="Zhu J."/>
            <person name="Jiang F."/>
            <person name="Wang X."/>
            <person name="Yang P."/>
            <person name="Bao Y."/>
            <person name="Zhao W."/>
            <person name="Wang W."/>
            <person name="Lu H."/>
            <person name="Wang Q."/>
            <person name="Cui N."/>
            <person name="Li J."/>
            <person name="Chen X."/>
            <person name="Luo L."/>
            <person name="Yu J."/>
            <person name="Kang L."/>
            <person name="Cui F."/>
        </authorList>
    </citation>
    <scope>NUCLEOTIDE SEQUENCE [LARGE SCALE GENOMIC DNA]</scope>
    <source>
        <strain evidence="2">Lst14</strain>
    </source>
</reference>
<gene>
    <name evidence="2" type="ORF">LSTR_LSTR000380</name>
</gene>
<accession>A0A482X5E0</accession>
<dbReference type="OrthoDB" id="7526931at2759"/>
<dbReference type="AlphaFoldDB" id="A0A482X5E0"/>
<comment type="caution">
    <text evidence="2">The sequence shown here is derived from an EMBL/GenBank/DDBJ whole genome shotgun (WGS) entry which is preliminary data.</text>
</comment>
<keyword evidence="1" id="KW-0732">Signal</keyword>
<dbReference type="InParanoid" id="A0A482X5E0"/>
<dbReference type="EMBL" id="QKKF02018223">
    <property type="protein sequence ID" value="RZF40501.1"/>
    <property type="molecule type" value="Genomic_DNA"/>
</dbReference>
<evidence type="ECO:0000313" key="2">
    <source>
        <dbReference type="EMBL" id="RZF40501.1"/>
    </source>
</evidence>
<evidence type="ECO:0000256" key="1">
    <source>
        <dbReference type="SAM" id="SignalP"/>
    </source>
</evidence>
<proteinExistence type="predicted"/>
<keyword evidence="3" id="KW-1185">Reference proteome</keyword>
<protein>
    <submittedName>
        <fullName evidence="2">Uncharacterized protein</fullName>
    </submittedName>
</protein>
<dbReference type="Pfam" id="PF07841">
    <property type="entry name" value="DM4_12"/>
    <property type="match status" value="1"/>
</dbReference>
<name>A0A482X5E0_LAOST</name>